<dbReference type="EMBL" id="JACQPB010000034">
    <property type="protein sequence ID" value="MBI4210469.1"/>
    <property type="molecule type" value="Genomic_DNA"/>
</dbReference>
<sequence length="74" mass="7591">MQPGKLTLIAVGTGCALAALVLLSFAGAALGFLKEASLFSEASPIGIFAVFLAVVFAGTYFFKAAGHIIKETIK</sequence>
<accession>A0A8T3YQN9</accession>
<comment type="caution">
    <text evidence="2">The sequence shown here is derived from an EMBL/GenBank/DDBJ whole genome shotgun (WGS) entry which is preliminary data.</text>
</comment>
<name>A0A8T3YQN9_9ARCH</name>
<protein>
    <submittedName>
        <fullName evidence="2">Uncharacterized protein</fullName>
    </submittedName>
</protein>
<dbReference type="Proteomes" id="UP000732298">
    <property type="component" value="Unassembled WGS sequence"/>
</dbReference>
<keyword evidence="1" id="KW-1133">Transmembrane helix</keyword>
<evidence type="ECO:0000313" key="3">
    <source>
        <dbReference type="Proteomes" id="UP000732298"/>
    </source>
</evidence>
<organism evidence="2 3">
    <name type="scientific">Candidatus Iainarchaeum sp</name>
    <dbReference type="NCBI Taxonomy" id="3101447"/>
    <lineage>
        <taxon>Archaea</taxon>
        <taxon>Candidatus Iainarchaeota</taxon>
        <taxon>Candidatus Iainarchaeia</taxon>
        <taxon>Candidatus Iainarchaeales</taxon>
        <taxon>Candidatus Iainarchaeaceae</taxon>
        <taxon>Candidatus Iainarchaeum</taxon>
    </lineage>
</organism>
<feature type="transmembrane region" description="Helical" evidence="1">
    <location>
        <begin position="44"/>
        <end position="62"/>
    </location>
</feature>
<evidence type="ECO:0000256" key="1">
    <source>
        <dbReference type="SAM" id="Phobius"/>
    </source>
</evidence>
<keyword evidence="1" id="KW-0472">Membrane</keyword>
<keyword evidence="1" id="KW-0812">Transmembrane</keyword>
<gene>
    <name evidence="2" type="ORF">HY544_03120</name>
</gene>
<proteinExistence type="predicted"/>
<dbReference type="AlphaFoldDB" id="A0A8T3YQN9"/>
<reference evidence="2" key="1">
    <citation type="submission" date="2020-07" db="EMBL/GenBank/DDBJ databases">
        <title>Huge and variable diversity of episymbiotic CPR bacteria and DPANN archaea in groundwater ecosystems.</title>
        <authorList>
            <person name="He C.Y."/>
            <person name="Keren R."/>
            <person name="Whittaker M."/>
            <person name="Farag I.F."/>
            <person name="Doudna J."/>
            <person name="Cate J.H.D."/>
            <person name="Banfield J.F."/>
        </authorList>
    </citation>
    <scope>NUCLEOTIDE SEQUENCE</scope>
    <source>
        <strain evidence="2">NC_groundwater_1296_Ag_S-0.2um_52_80</strain>
    </source>
</reference>
<evidence type="ECO:0000313" key="2">
    <source>
        <dbReference type="EMBL" id="MBI4210469.1"/>
    </source>
</evidence>